<dbReference type="EMBL" id="JABAGO010000034">
    <property type="protein sequence ID" value="NME99807.1"/>
    <property type="molecule type" value="Genomic_DNA"/>
</dbReference>
<dbReference type="InterPro" id="IPR045853">
    <property type="entry name" value="Pep_chain_release_fac_I_sf"/>
</dbReference>
<gene>
    <name evidence="6 9" type="primary">prfB</name>
    <name evidence="9" type="ORF">HF838_16350</name>
</gene>
<evidence type="ECO:0000256" key="3">
    <source>
        <dbReference type="ARBA" id="ARBA00019192"/>
    </source>
</evidence>
<keyword evidence="4 6" id="KW-0488">Methylation</keyword>
<dbReference type="HAMAP" id="MF_00094">
    <property type="entry name" value="Rel_fac_2"/>
    <property type="match status" value="1"/>
</dbReference>
<dbReference type="OrthoDB" id="9806673at2"/>
<dbReference type="Gene3D" id="1.20.58.410">
    <property type="entry name" value="Release factor"/>
    <property type="match status" value="1"/>
</dbReference>
<feature type="modified residue" description="N5-methylglutamine" evidence="6">
    <location>
        <position position="251"/>
    </location>
</feature>
<evidence type="ECO:0000256" key="6">
    <source>
        <dbReference type="HAMAP-Rule" id="MF_00094"/>
    </source>
</evidence>
<keyword evidence="5 6" id="KW-0648">Protein biosynthesis</keyword>
<evidence type="ECO:0000256" key="1">
    <source>
        <dbReference type="ARBA" id="ARBA00002613"/>
    </source>
</evidence>
<accession>A0A848D154</accession>
<sequence length="371" mass="42131">MPLTEAKQHMTAIGKRLAEIRGLFDLPGKQKQIAALEEKMAMPNFWDDNEAAQAVIGEVNVLKDAVTAIQQMETAYEDIEVMMDLYAEEEDESLIPDIVKETEALQERLNEYELQLLLSQPYDRKNAMLELHPGAGGTESQDWADMLLRMYTRWAEKQGFKVETLDYLPGEEAGVKSVTLLIKGHNAYGYLKAEKGVHRLVRISPFDSSGRRHTSFVSCDVMPEIDDDIEIDIKPDELKIDTYRSSGAGGQHVNTTDSAVRITHVPTGVVVTCQTERSQIKNRERAMKMLRSKLYERKIQEQEEEAAKLRGEQKEIGWGSQIRSYVFHPYSMVKDHRTNHETGNVQAVMDGELTPFIDAYLRQQLGHTAQS</sequence>
<dbReference type="SUPFAM" id="SSF75620">
    <property type="entry name" value="Release factor"/>
    <property type="match status" value="1"/>
</dbReference>
<dbReference type="Gene3D" id="3.30.160.20">
    <property type="match status" value="1"/>
</dbReference>
<dbReference type="PANTHER" id="PTHR43116:SF3">
    <property type="entry name" value="CLASS I PEPTIDE CHAIN RELEASE FACTOR"/>
    <property type="match status" value="1"/>
</dbReference>
<dbReference type="SMART" id="SM00937">
    <property type="entry name" value="PCRF"/>
    <property type="match status" value="1"/>
</dbReference>
<evidence type="ECO:0000256" key="7">
    <source>
        <dbReference type="SAM" id="Coils"/>
    </source>
</evidence>
<reference evidence="9 10" key="1">
    <citation type="submission" date="2020-04" db="EMBL/GenBank/DDBJ databases">
        <authorList>
            <person name="Hitch T.C.A."/>
            <person name="Wylensek D."/>
            <person name="Clavel T."/>
        </authorList>
    </citation>
    <scope>NUCLEOTIDE SEQUENCE [LARGE SCALE GENOMIC DNA]</scope>
    <source>
        <strain evidence="9 10">WB01_D5_05</strain>
    </source>
</reference>
<dbReference type="Proteomes" id="UP000561326">
    <property type="component" value="Unassembled WGS sequence"/>
</dbReference>
<comment type="caution">
    <text evidence="9">The sequence shown here is derived from an EMBL/GenBank/DDBJ whole genome shotgun (WGS) entry which is preliminary data.</text>
</comment>
<feature type="domain" description="Prokaryotic-type class I peptide chain release factors" evidence="8">
    <location>
        <begin position="244"/>
        <end position="260"/>
    </location>
</feature>
<dbReference type="PROSITE" id="PS00745">
    <property type="entry name" value="RF_PROK_I"/>
    <property type="match status" value="1"/>
</dbReference>
<evidence type="ECO:0000256" key="4">
    <source>
        <dbReference type="ARBA" id="ARBA00022481"/>
    </source>
</evidence>
<dbReference type="Gene3D" id="3.30.70.1660">
    <property type="match status" value="1"/>
</dbReference>
<comment type="PTM">
    <text evidence="6">Methylated by PrmC. Methylation increases the termination efficiency of RF2.</text>
</comment>
<dbReference type="Pfam" id="PF00472">
    <property type="entry name" value="RF-1"/>
    <property type="match status" value="1"/>
</dbReference>
<keyword evidence="7" id="KW-0175">Coiled coil</keyword>
<keyword evidence="6" id="KW-0963">Cytoplasm</keyword>
<comment type="similarity">
    <text evidence="2 6">Belongs to the prokaryotic/mitochondrial release factor family.</text>
</comment>
<name>A0A848D154_ANEAE</name>
<dbReference type="NCBIfam" id="TIGR00020">
    <property type="entry name" value="prfB"/>
    <property type="match status" value="1"/>
</dbReference>
<dbReference type="AlphaFoldDB" id="A0A848D154"/>
<evidence type="ECO:0000256" key="5">
    <source>
        <dbReference type="ARBA" id="ARBA00022917"/>
    </source>
</evidence>
<protein>
    <recommendedName>
        <fullName evidence="3 6">Peptide chain release factor 2</fullName>
        <shortName evidence="6">RF-2</shortName>
    </recommendedName>
</protein>
<dbReference type="InterPro" id="IPR005139">
    <property type="entry name" value="PCRF"/>
</dbReference>
<dbReference type="Pfam" id="PF03462">
    <property type="entry name" value="PCRF"/>
    <property type="match status" value="1"/>
</dbReference>
<comment type="subcellular location">
    <subcellularLocation>
        <location evidence="6">Cytoplasm</location>
    </subcellularLocation>
</comment>
<evidence type="ECO:0000256" key="2">
    <source>
        <dbReference type="ARBA" id="ARBA00010835"/>
    </source>
</evidence>
<evidence type="ECO:0000313" key="10">
    <source>
        <dbReference type="Proteomes" id="UP000561326"/>
    </source>
</evidence>
<dbReference type="PANTHER" id="PTHR43116">
    <property type="entry name" value="PEPTIDE CHAIN RELEASE FACTOR 2"/>
    <property type="match status" value="1"/>
</dbReference>
<dbReference type="InterPro" id="IPR000352">
    <property type="entry name" value="Pep_chain_release_fac_I"/>
</dbReference>
<proteinExistence type="inferred from homology"/>
<organism evidence="9 10">
    <name type="scientific">Aneurinibacillus aneurinilyticus</name>
    <name type="common">Bacillus aneurinolyticus</name>
    <dbReference type="NCBI Taxonomy" id="1391"/>
    <lineage>
        <taxon>Bacteria</taxon>
        <taxon>Bacillati</taxon>
        <taxon>Bacillota</taxon>
        <taxon>Bacilli</taxon>
        <taxon>Bacillales</taxon>
        <taxon>Paenibacillaceae</taxon>
        <taxon>Aneurinibacillus group</taxon>
        <taxon>Aneurinibacillus</taxon>
    </lineage>
</organism>
<dbReference type="GO" id="GO:0005737">
    <property type="term" value="C:cytoplasm"/>
    <property type="evidence" value="ECO:0007669"/>
    <property type="project" value="UniProtKB-SubCell"/>
</dbReference>
<comment type="function">
    <text evidence="1 6">Peptide chain release factor 2 directs the termination of translation in response to the peptide chain termination codons UGA and UAA.</text>
</comment>
<dbReference type="InterPro" id="IPR004374">
    <property type="entry name" value="PrfB"/>
</dbReference>
<evidence type="ECO:0000313" key="9">
    <source>
        <dbReference type="EMBL" id="NME99807.1"/>
    </source>
</evidence>
<evidence type="ECO:0000259" key="8">
    <source>
        <dbReference type="PROSITE" id="PS00745"/>
    </source>
</evidence>
<dbReference type="FunFam" id="3.30.160.20:FF:000010">
    <property type="entry name" value="Peptide chain release factor 2"/>
    <property type="match status" value="1"/>
</dbReference>
<dbReference type="GO" id="GO:0016149">
    <property type="term" value="F:translation release factor activity, codon specific"/>
    <property type="evidence" value="ECO:0007669"/>
    <property type="project" value="UniProtKB-UniRule"/>
</dbReference>
<feature type="coiled-coil region" evidence="7">
    <location>
        <begin position="69"/>
        <end position="115"/>
    </location>
</feature>